<dbReference type="PANTHER" id="PTHR32308:SF0">
    <property type="entry name" value="HPCH_HPAI ALDOLASE_CITRATE LYASE DOMAIN-CONTAINING PROTEIN"/>
    <property type="match status" value="1"/>
</dbReference>
<dbReference type="Gene3D" id="3.20.20.60">
    <property type="entry name" value="Phosphoenolpyruvate-binding domains"/>
    <property type="match status" value="1"/>
</dbReference>
<feature type="binding site" evidence="5">
    <location>
        <position position="69"/>
    </location>
    <ligand>
        <name>substrate</name>
    </ligand>
</feature>
<name>A0A5C8PQY3_9HYPH</name>
<gene>
    <name evidence="8" type="ORF">FHP25_09245</name>
</gene>
<protein>
    <submittedName>
        <fullName evidence="8">CoA ester lyase</fullName>
    </submittedName>
</protein>
<evidence type="ECO:0000313" key="8">
    <source>
        <dbReference type="EMBL" id="TXL77606.1"/>
    </source>
</evidence>
<evidence type="ECO:0000256" key="1">
    <source>
        <dbReference type="ARBA" id="ARBA00001946"/>
    </source>
</evidence>
<sequence length="286" mass="29777">MVQRLRRSKLFVPGNRPDLMRKAAAGPADSLSFDLEDAVPQDGKSGAREITAAFLAAGASGCGKQIVVRVNALDTGLMIADILAVASAPLHAINVPKCESPRDLHVADAVLAHVEAGRGLPRGSIGLMATIETPAGLRNAHAIAGACPRVDAIQLGLGDLKAVTGMRPQTHRLGAVRTLVILAAAEAGIAAFDSAFVNVVDAAAFETDATEARDLGFAGKSCIHPSQVEPCNRIFAPADSDIEEARALLRTYDDAAQRGIGAVLFRGRLVDAVHAAEARKFLGQLS</sequence>
<dbReference type="InterPro" id="IPR011206">
    <property type="entry name" value="Citrate_lyase_beta/mcl1/mcl2"/>
</dbReference>
<evidence type="ECO:0000259" key="7">
    <source>
        <dbReference type="Pfam" id="PF03328"/>
    </source>
</evidence>
<dbReference type="Proteomes" id="UP000321638">
    <property type="component" value="Unassembled WGS sequence"/>
</dbReference>
<keyword evidence="9" id="KW-1185">Reference proteome</keyword>
<dbReference type="PIRSF" id="PIRSF015582">
    <property type="entry name" value="Cit_lyase_B"/>
    <property type="match status" value="1"/>
</dbReference>
<evidence type="ECO:0000256" key="6">
    <source>
        <dbReference type="PIRSR" id="PIRSR015582-2"/>
    </source>
</evidence>
<evidence type="ECO:0000256" key="3">
    <source>
        <dbReference type="ARBA" id="ARBA00022723"/>
    </source>
</evidence>
<feature type="binding site" evidence="5">
    <location>
        <position position="132"/>
    </location>
    <ligand>
        <name>substrate</name>
    </ligand>
</feature>
<dbReference type="Pfam" id="PF03328">
    <property type="entry name" value="HpcH_HpaI"/>
    <property type="match status" value="1"/>
</dbReference>
<dbReference type="AlphaFoldDB" id="A0A5C8PQY3"/>
<feature type="binding site" evidence="6">
    <location>
        <position position="159"/>
    </location>
    <ligand>
        <name>Mg(2+)</name>
        <dbReference type="ChEBI" id="CHEBI:18420"/>
    </ligand>
</feature>
<dbReference type="InterPro" id="IPR040442">
    <property type="entry name" value="Pyrv_kinase-like_dom_sf"/>
</dbReference>
<dbReference type="OrthoDB" id="9800547at2"/>
<accession>A0A5C8PQY3</accession>
<dbReference type="GO" id="GO:0016829">
    <property type="term" value="F:lyase activity"/>
    <property type="evidence" value="ECO:0007669"/>
    <property type="project" value="UniProtKB-KW"/>
</dbReference>
<reference evidence="8 9" key="1">
    <citation type="submission" date="2019-06" db="EMBL/GenBank/DDBJ databases">
        <title>New taxonomy in bacterial strain CC-CFT640, isolated from vineyard.</title>
        <authorList>
            <person name="Lin S.-Y."/>
            <person name="Tsai C.-F."/>
            <person name="Young C.-C."/>
        </authorList>
    </citation>
    <scope>NUCLEOTIDE SEQUENCE [LARGE SCALE GENOMIC DNA]</scope>
    <source>
        <strain evidence="8 9">CC-CFT640</strain>
    </source>
</reference>
<dbReference type="GO" id="GO:0006107">
    <property type="term" value="P:oxaloacetate metabolic process"/>
    <property type="evidence" value="ECO:0007669"/>
    <property type="project" value="TreeGrafter"/>
</dbReference>
<dbReference type="InterPro" id="IPR015813">
    <property type="entry name" value="Pyrv/PenolPyrv_kinase-like_dom"/>
</dbReference>
<dbReference type="EMBL" id="VDUZ01000008">
    <property type="protein sequence ID" value="TXL77606.1"/>
    <property type="molecule type" value="Genomic_DNA"/>
</dbReference>
<comment type="cofactor">
    <cofactor evidence="1">
        <name>Mg(2+)</name>
        <dbReference type="ChEBI" id="CHEBI:18420"/>
    </cofactor>
</comment>
<dbReference type="GO" id="GO:0000287">
    <property type="term" value="F:magnesium ion binding"/>
    <property type="evidence" value="ECO:0007669"/>
    <property type="project" value="TreeGrafter"/>
</dbReference>
<evidence type="ECO:0000256" key="4">
    <source>
        <dbReference type="ARBA" id="ARBA00022842"/>
    </source>
</evidence>
<organism evidence="8 9">
    <name type="scientific">Vineibacter terrae</name>
    <dbReference type="NCBI Taxonomy" id="2586908"/>
    <lineage>
        <taxon>Bacteria</taxon>
        <taxon>Pseudomonadati</taxon>
        <taxon>Pseudomonadota</taxon>
        <taxon>Alphaproteobacteria</taxon>
        <taxon>Hyphomicrobiales</taxon>
        <taxon>Vineibacter</taxon>
    </lineage>
</organism>
<dbReference type="PANTHER" id="PTHR32308">
    <property type="entry name" value="LYASE BETA SUBUNIT, PUTATIVE (AFU_ORTHOLOGUE AFUA_4G13030)-RELATED"/>
    <property type="match status" value="1"/>
</dbReference>
<feature type="domain" description="HpcH/HpaI aldolase/citrate lyase" evidence="7">
    <location>
        <begin position="7"/>
        <end position="225"/>
    </location>
</feature>
<dbReference type="InterPro" id="IPR005000">
    <property type="entry name" value="Aldolase/citrate-lyase_domain"/>
</dbReference>
<feature type="binding site" evidence="6">
    <location>
        <position position="132"/>
    </location>
    <ligand>
        <name>Mg(2+)</name>
        <dbReference type="ChEBI" id="CHEBI:18420"/>
    </ligand>
</feature>
<keyword evidence="3 6" id="KW-0479">Metal-binding</keyword>
<keyword evidence="8" id="KW-0456">Lyase</keyword>
<evidence type="ECO:0000256" key="2">
    <source>
        <dbReference type="ARBA" id="ARBA00005568"/>
    </source>
</evidence>
<comment type="caution">
    <text evidence="8">The sequence shown here is derived from an EMBL/GenBank/DDBJ whole genome shotgun (WGS) entry which is preliminary data.</text>
</comment>
<evidence type="ECO:0000256" key="5">
    <source>
        <dbReference type="PIRSR" id="PIRSR015582-1"/>
    </source>
</evidence>
<keyword evidence="4 6" id="KW-0460">Magnesium</keyword>
<dbReference type="RefSeq" id="WP_147846646.1">
    <property type="nucleotide sequence ID" value="NZ_VDUZ01000008.1"/>
</dbReference>
<evidence type="ECO:0000313" key="9">
    <source>
        <dbReference type="Proteomes" id="UP000321638"/>
    </source>
</evidence>
<dbReference type="SUPFAM" id="SSF51621">
    <property type="entry name" value="Phosphoenolpyruvate/pyruvate domain"/>
    <property type="match status" value="1"/>
</dbReference>
<comment type="similarity">
    <text evidence="2">Belongs to the HpcH/HpaI aldolase family.</text>
</comment>
<proteinExistence type="inferred from homology"/>